<feature type="signal peptide" evidence="2">
    <location>
        <begin position="1"/>
        <end position="21"/>
    </location>
</feature>
<comment type="caution">
    <text evidence="3">The sequence shown here is derived from an EMBL/GenBank/DDBJ whole genome shotgun (WGS) entry which is preliminary data.</text>
</comment>
<evidence type="ECO:0000256" key="2">
    <source>
        <dbReference type="SAM" id="SignalP"/>
    </source>
</evidence>
<gene>
    <name evidence="3" type="ORF">CVT26_012011</name>
</gene>
<reference evidence="3 4" key="1">
    <citation type="journal article" date="2018" name="Evol. Lett.">
        <title>Horizontal gene cluster transfer increased hallucinogenic mushroom diversity.</title>
        <authorList>
            <person name="Reynolds H.T."/>
            <person name="Vijayakumar V."/>
            <person name="Gluck-Thaler E."/>
            <person name="Korotkin H.B."/>
            <person name="Matheny P.B."/>
            <person name="Slot J.C."/>
        </authorList>
    </citation>
    <scope>NUCLEOTIDE SEQUENCE [LARGE SCALE GENOMIC DNA]</scope>
    <source>
        <strain evidence="3 4">SRW20</strain>
    </source>
</reference>
<feature type="compositionally biased region" description="Polar residues" evidence="1">
    <location>
        <begin position="26"/>
        <end position="36"/>
    </location>
</feature>
<dbReference type="Proteomes" id="UP000284706">
    <property type="component" value="Unassembled WGS sequence"/>
</dbReference>
<dbReference type="InParanoid" id="A0A409WP35"/>
<name>A0A409WP35_9AGAR</name>
<accession>A0A409WP35</accession>
<feature type="compositionally biased region" description="Polar residues" evidence="1">
    <location>
        <begin position="217"/>
        <end position="237"/>
    </location>
</feature>
<feature type="compositionally biased region" description="Basic and acidic residues" evidence="1">
    <location>
        <begin position="182"/>
        <end position="200"/>
    </location>
</feature>
<feature type="compositionally biased region" description="Low complexity" evidence="1">
    <location>
        <begin position="73"/>
        <end position="82"/>
    </location>
</feature>
<evidence type="ECO:0000313" key="3">
    <source>
        <dbReference type="EMBL" id="PPQ80268.1"/>
    </source>
</evidence>
<dbReference type="AlphaFoldDB" id="A0A409WP35"/>
<proteinExistence type="predicted"/>
<protein>
    <recommendedName>
        <fullName evidence="5">Hypervirulence associated protein TUDOR domain-containing protein</fullName>
    </recommendedName>
</protein>
<keyword evidence="2" id="KW-0732">Signal</keyword>
<dbReference type="EMBL" id="NHYE01004961">
    <property type="protein sequence ID" value="PPQ80268.1"/>
    <property type="molecule type" value="Genomic_DNA"/>
</dbReference>
<evidence type="ECO:0008006" key="5">
    <source>
        <dbReference type="Google" id="ProtNLM"/>
    </source>
</evidence>
<feature type="chain" id="PRO_5019074620" description="Hypervirulence associated protein TUDOR domain-containing protein" evidence="2">
    <location>
        <begin position="22"/>
        <end position="237"/>
    </location>
</feature>
<feature type="region of interest" description="Disordered" evidence="1">
    <location>
        <begin position="58"/>
        <end position="92"/>
    </location>
</feature>
<evidence type="ECO:0000256" key="1">
    <source>
        <dbReference type="SAM" id="MobiDB-lite"/>
    </source>
</evidence>
<sequence length="237" mass="25835">MHYSTITTLSIQLLCIASCLAAPTSQKQSEVKSNSPDPALKPDVFNHGDYVRVTSKTLRDSGKHVPTAQNVSPHPGIIVGGPHPDPPSGKGKYDIAMITQNPKPGRPIASAQEVHPGTPVKGHVYLHKPIRAPHEALRLWTEKGAPVPVVPASNLQNLRDEMKKHESYRSPPPSPTSNSESSKSKATDKKRHETPTEPRSHRQGGTSTKKSRFHPYSRNSHGTQSVRHPSNSQSANH</sequence>
<feature type="non-terminal residue" evidence="3">
    <location>
        <position position="237"/>
    </location>
</feature>
<evidence type="ECO:0000313" key="4">
    <source>
        <dbReference type="Proteomes" id="UP000284706"/>
    </source>
</evidence>
<feature type="region of interest" description="Disordered" evidence="1">
    <location>
        <begin position="163"/>
        <end position="237"/>
    </location>
</feature>
<feature type="region of interest" description="Disordered" evidence="1">
    <location>
        <begin position="26"/>
        <end position="45"/>
    </location>
</feature>
<organism evidence="3 4">
    <name type="scientific">Gymnopilus dilepis</name>
    <dbReference type="NCBI Taxonomy" id="231916"/>
    <lineage>
        <taxon>Eukaryota</taxon>
        <taxon>Fungi</taxon>
        <taxon>Dikarya</taxon>
        <taxon>Basidiomycota</taxon>
        <taxon>Agaricomycotina</taxon>
        <taxon>Agaricomycetes</taxon>
        <taxon>Agaricomycetidae</taxon>
        <taxon>Agaricales</taxon>
        <taxon>Agaricineae</taxon>
        <taxon>Hymenogastraceae</taxon>
        <taxon>Gymnopilus</taxon>
    </lineage>
</organism>
<keyword evidence="4" id="KW-1185">Reference proteome</keyword>